<accession>A0A6S7JMS3</accession>
<keyword evidence="1" id="KW-0175">Coiled coil</keyword>
<evidence type="ECO:0000313" key="4">
    <source>
        <dbReference type="Proteomes" id="UP001152795"/>
    </source>
</evidence>
<dbReference type="Proteomes" id="UP001152795">
    <property type="component" value="Unassembled WGS sequence"/>
</dbReference>
<evidence type="ECO:0000256" key="1">
    <source>
        <dbReference type="SAM" id="Coils"/>
    </source>
</evidence>
<proteinExistence type="predicted"/>
<dbReference type="EMBL" id="CACRXK020009682">
    <property type="protein sequence ID" value="CAB4017721.1"/>
    <property type="molecule type" value="Genomic_DNA"/>
</dbReference>
<gene>
    <name evidence="3" type="ORF">PACLA_8A049554</name>
</gene>
<feature type="coiled-coil region" evidence="1">
    <location>
        <begin position="146"/>
        <end position="173"/>
    </location>
</feature>
<evidence type="ECO:0000256" key="2">
    <source>
        <dbReference type="SAM" id="MobiDB-lite"/>
    </source>
</evidence>
<evidence type="ECO:0000313" key="3">
    <source>
        <dbReference type="EMBL" id="CAB4017721.1"/>
    </source>
</evidence>
<reference evidence="3" key="1">
    <citation type="submission" date="2020-04" db="EMBL/GenBank/DDBJ databases">
        <authorList>
            <person name="Alioto T."/>
            <person name="Alioto T."/>
            <person name="Gomez Garrido J."/>
        </authorList>
    </citation>
    <scope>NUCLEOTIDE SEQUENCE</scope>
    <source>
        <strain evidence="3">A484AB</strain>
    </source>
</reference>
<keyword evidence="4" id="KW-1185">Reference proteome</keyword>
<organism evidence="3 4">
    <name type="scientific">Paramuricea clavata</name>
    <name type="common">Red gorgonian</name>
    <name type="synonym">Violescent sea-whip</name>
    <dbReference type="NCBI Taxonomy" id="317549"/>
    <lineage>
        <taxon>Eukaryota</taxon>
        <taxon>Metazoa</taxon>
        <taxon>Cnidaria</taxon>
        <taxon>Anthozoa</taxon>
        <taxon>Octocorallia</taxon>
        <taxon>Malacalcyonacea</taxon>
        <taxon>Plexauridae</taxon>
        <taxon>Paramuricea</taxon>
    </lineage>
</organism>
<dbReference type="OrthoDB" id="5957838at2759"/>
<dbReference type="AlphaFoldDB" id="A0A6S7JMS3"/>
<feature type="compositionally biased region" description="Basic and acidic residues" evidence="2">
    <location>
        <begin position="44"/>
        <end position="56"/>
    </location>
</feature>
<name>A0A6S7JMS3_PARCT</name>
<sequence length="185" mass="21173">MALKLKRRGRWVQVRDYLDEKFGIKVNFSDHHNTYYSSYKYVTKEDSNPEHSDSHPDLQNAPRTEQAIAGKKRKGRKSSGSASSQKQRKRRRDRALTVYDVSQIIQQRKISKRIELVCLAVQQKREGNTALAEFIANKGENAVDDALAVAKEFEEAEKKLARMQKSRVHLLTEAKEEGKCVAGIL</sequence>
<comment type="caution">
    <text evidence="3">The sequence shown here is derived from an EMBL/GenBank/DDBJ whole genome shotgun (WGS) entry which is preliminary data.</text>
</comment>
<feature type="region of interest" description="Disordered" evidence="2">
    <location>
        <begin position="44"/>
        <end position="94"/>
    </location>
</feature>
<protein>
    <submittedName>
        <fullName evidence="3">Uncharacterized protein</fullName>
    </submittedName>
</protein>